<feature type="compositionally biased region" description="Polar residues" evidence="1">
    <location>
        <begin position="24"/>
        <end position="35"/>
    </location>
</feature>
<evidence type="ECO:0000313" key="2">
    <source>
        <dbReference type="EMBL" id="KAL0200613.1"/>
    </source>
</evidence>
<accession>A0ABD0RS30</accession>
<sequence length="49" mass="5350">SKPPSMGEPQKTPPLFANEPPKASETSPRNSQENSAGKVYHHLRHLTAV</sequence>
<keyword evidence="3" id="KW-1185">Reference proteome</keyword>
<protein>
    <submittedName>
        <fullName evidence="2">Uncharacterized protein</fullName>
    </submittedName>
</protein>
<reference evidence="2 3" key="1">
    <citation type="submission" date="2024-05" db="EMBL/GenBank/DDBJ databases">
        <title>Genome sequencing and assembly of Indian major carp, Cirrhinus mrigala (Hamilton, 1822).</title>
        <authorList>
            <person name="Mohindra V."/>
            <person name="Chowdhury L.M."/>
            <person name="Lal K."/>
            <person name="Jena J.K."/>
        </authorList>
    </citation>
    <scope>NUCLEOTIDE SEQUENCE [LARGE SCALE GENOMIC DNA]</scope>
    <source>
        <strain evidence="2">CM1030</strain>
        <tissue evidence="2">Blood</tissue>
    </source>
</reference>
<evidence type="ECO:0000313" key="3">
    <source>
        <dbReference type="Proteomes" id="UP001529510"/>
    </source>
</evidence>
<feature type="non-terminal residue" evidence="2">
    <location>
        <position position="1"/>
    </location>
</feature>
<evidence type="ECO:0000256" key="1">
    <source>
        <dbReference type="SAM" id="MobiDB-lite"/>
    </source>
</evidence>
<feature type="compositionally biased region" description="Basic residues" evidence="1">
    <location>
        <begin position="39"/>
        <end position="49"/>
    </location>
</feature>
<dbReference type="AlphaFoldDB" id="A0ABD0RS30"/>
<name>A0ABD0RS30_CIRMR</name>
<dbReference type="EMBL" id="JAMKFB020000002">
    <property type="protein sequence ID" value="KAL0200613.1"/>
    <property type="molecule type" value="Genomic_DNA"/>
</dbReference>
<gene>
    <name evidence="2" type="ORF">M9458_003800</name>
</gene>
<organism evidence="2 3">
    <name type="scientific">Cirrhinus mrigala</name>
    <name type="common">Mrigala</name>
    <dbReference type="NCBI Taxonomy" id="683832"/>
    <lineage>
        <taxon>Eukaryota</taxon>
        <taxon>Metazoa</taxon>
        <taxon>Chordata</taxon>
        <taxon>Craniata</taxon>
        <taxon>Vertebrata</taxon>
        <taxon>Euteleostomi</taxon>
        <taxon>Actinopterygii</taxon>
        <taxon>Neopterygii</taxon>
        <taxon>Teleostei</taxon>
        <taxon>Ostariophysi</taxon>
        <taxon>Cypriniformes</taxon>
        <taxon>Cyprinidae</taxon>
        <taxon>Labeoninae</taxon>
        <taxon>Labeonini</taxon>
        <taxon>Cirrhinus</taxon>
    </lineage>
</organism>
<comment type="caution">
    <text evidence="2">The sequence shown here is derived from an EMBL/GenBank/DDBJ whole genome shotgun (WGS) entry which is preliminary data.</text>
</comment>
<proteinExistence type="predicted"/>
<dbReference type="Proteomes" id="UP001529510">
    <property type="component" value="Unassembled WGS sequence"/>
</dbReference>
<feature type="region of interest" description="Disordered" evidence="1">
    <location>
        <begin position="1"/>
        <end position="49"/>
    </location>
</feature>